<dbReference type="Proteomes" id="UP000053660">
    <property type="component" value="Unassembled WGS sequence"/>
</dbReference>
<dbReference type="PANTHER" id="PTHR45908">
    <property type="entry name" value="PROTEIN CBG11750-RELATED"/>
    <property type="match status" value="1"/>
</dbReference>
<proteinExistence type="predicted"/>
<feature type="non-terminal residue" evidence="2">
    <location>
        <position position="85"/>
    </location>
</feature>
<protein>
    <submittedName>
        <fullName evidence="2">Triacylglycerol lipase</fullName>
    </submittedName>
</protein>
<evidence type="ECO:0000313" key="3">
    <source>
        <dbReference type="Proteomes" id="UP000053660"/>
    </source>
</evidence>
<feature type="domain" description="Fungal lipase-type" evidence="1">
    <location>
        <begin position="3"/>
        <end position="72"/>
    </location>
</feature>
<dbReference type="InterPro" id="IPR002921">
    <property type="entry name" value="Fungal_lipase-type"/>
</dbReference>
<dbReference type="InterPro" id="IPR029058">
    <property type="entry name" value="AB_hydrolase_fold"/>
</dbReference>
<reference evidence="2 3" key="1">
    <citation type="submission" date="2014-03" db="EMBL/GenBank/DDBJ databases">
        <title>Draft genome of the hookworm Oesophagostomum dentatum.</title>
        <authorList>
            <person name="Mitreva M."/>
        </authorList>
    </citation>
    <scope>NUCLEOTIDE SEQUENCE [LARGE SCALE GENOMIC DNA]</scope>
    <source>
        <strain evidence="2 3">OD-Hann</strain>
    </source>
</reference>
<name>A0A0B1RR61_OESDE</name>
<dbReference type="Pfam" id="PF01764">
    <property type="entry name" value="Lipase_3"/>
    <property type="match status" value="1"/>
</dbReference>
<dbReference type="OrthoDB" id="5866690at2759"/>
<sequence>MADAFTSLKTKYPDYEVWVTGHSLGGSLASLAASFIVGHGYASSNTTKLVTFGQPRTGDDTYAGAYGAQVFYRENMTSDEFAVCE</sequence>
<accession>A0A0B1RR61</accession>
<dbReference type="Gene3D" id="3.40.50.1820">
    <property type="entry name" value="alpha/beta hydrolase"/>
    <property type="match status" value="1"/>
</dbReference>
<dbReference type="EMBL" id="KN613060">
    <property type="protein sequence ID" value="KHJ75119.1"/>
    <property type="molecule type" value="Genomic_DNA"/>
</dbReference>
<gene>
    <name evidence="2" type="ORF">OESDEN_25265</name>
</gene>
<keyword evidence="3" id="KW-1185">Reference proteome</keyword>
<dbReference type="SUPFAM" id="SSF53474">
    <property type="entry name" value="alpha/beta-Hydrolases"/>
    <property type="match status" value="1"/>
</dbReference>
<dbReference type="GO" id="GO:0006629">
    <property type="term" value="P:lipid metabolic process"/>
    <property type="evidence" value="ECO:0007669"/>
    <property type="project" value="InterPro"/>
</dbReference>
<dbReference type="AlphaFoldDB" id="A0A0B1RR61"/>
<evidence type="ECO:0000259" key="1">
    <source>
        <dbReference type="Pfam" id="PF01764"/>
    </source>
</evidence>
<evidence type="ECO:0000313" key="2">
    <source>
        <dbReference type="EMBL" id="KHJ75119.1"/>
    </source>
</evidence>
<organism evidence="2 3">
    <name type="scientific">Oesophagostomum dentatum</name>
    <name type="common">Nodular worm</name>
    <dbReference type="NCBI Taxonomy" id="61180"/>
    <lineage>
        <taxon>Eukaryota</taxon>
        <taxon>Metazoa</taxon>
        <taxon>Ecdysozoa</taxon>
        <taxon>Nematoda</taxon>
        <taxon>Chromadorea</taxon>
        <taxon>Rhabditida</taxon>
        <taxon>Rhabditina</taxon>
        <taxon>Rhabditomorpha</taxon>
        <taxon>Strongyloidea</taxon>
        <taxon>Strongylidae</taxon>
        <taxon>Oesophagostomum</taxon>
    </lineage>
</organism>